<keyword evidence="7" id="KW-1133">Transmembrane helix</keyword>
<evidence type="ECO:0000256" key="4">
    <source>
        <dbReference type="ARBA" id="ARBA00022679"/>
    </source>
</evidence>
<dbReference type="Pfam" id="PF01762">
    <property type="entry name" value="Galactosyl_T"/>
    <property type="match status" value="1"/>
</dbReference>
<dbReference type="FunFam" id="3.90.550.50:FF:000001">
    <property type="entry name" value="Hexosyltransferase"/>
    <property type="match status" value="1"/>
</dbReference>
<dbReference type="EC" id="2.4.1.-" evidence="11"/>
<dbReference type="Gene3D" id="3.90.550.50">
    <property type="match status" value="1"/>
</dbReference>
<dbReference type="GO" id="GO:0006493">
    <property type="term" value="P:protein O-linked glycosylation"/>
    <property type="evidence" value="ECO:0007669"/>
    <property type="project" value="TreeGrafter"/>
</dbReference>
<evidence type="ECO:0000256" key="13">
    <source>
        <dbReference type="SAM" id="SignalP"/>
    </source>
</evidence>
<gene>
    <name evidence="14" type="ORF">OTU49_005912</name>
</gene>
<evidence type="ECO:0000256" key="7">
    <source>
        <dbReference type="ARBA" id="ARBA00022989"/>
    </source>
</evidence>
<protein>
    <recommendedName>
        <fullName evidence="11">Hexosyltransferase</fullName>
        <ecNumber evidence="11">2.4.1.-</ecNumber>
    </recommendedName>
</protein>
<accession>A0AAW0WRK0</accession>
<evidence type="ECO:0000313" key="15">
    <source>
        <dbReference type="Proteomes" id="UP001445076"/>
    </source>
</evidence>
<evidence type="ECO:0000313" key="14">
    <source>
        <dbReference type="EMBL" id="KAK8734642.1"/>
    </source>
</evidence>
<evidence type="ECO:0000256" key="12">
    <source>
        <dbReference type="SAM" id="MobiDB-lite"/>
    </source>
</evidence>
<dbReference type="EMBL" id="JARKIK010000050">
    <property type="protein sequence ID" value="KAK8734642.1"/>
    <property type="molecule type" value="Genomic_DNA"/>
</dbReference>
<dbReference type="PANTHER" id="PTHR11214">
    <property type="entry name" value="BETA-1,3-N-ACETYLGLUCOSAMINYLTRANSFERASE"/>
    <property type="match status" value="1"/>
</dbReference>
<feature type="chain" id="PRO_5043732435" description="Hexosyltransferase" evidence="13">
    <location>
        <begin position="30"/>
        <end position="347"/>
    </location>
</feature>
<evidence type="ECO:0000256" key="11">
    <source>
        <dbReference type="RuleBase" id="RU363063"/>
    </source>
</evidence>
<dbReference type="InterPro" id="IPR002659">
    <property type="entry name" value="Glyco_trans_31"/>
</dbReference>
<keyword evidence="9" id="KW-0472">Membrane</keyword>
<keyword evidence="6" id="KW-0735">Signal-anchor</keyword>
<dbReference type="AlphaFoldDB" id="A0AAW0WRK0"/>
<feature type="region of interest" description="Disordered" evidence="12">
    <location>
        <begin position="36"/>
        <end position="63"/>
    </location>
</feature>
<evidence type="ECO:0000256" key="3">
    <source>
        <dbReference type="ARBA" id="ARBA00022676"/>
    </source>
</evidence>
<evidence type="ECO:0000256" key="9">
    <source>
        <dbReference type="ARBA" id="ARBA00023136"/>
    </source>
</evidence>
<evidence type="ECO:0000256" key="2">
    <source>
        <dbReference type="ARBA" id="ARBA00008661"/>
    </source>
</evidence>
<keyword evidence="13" id="KW-0732">Signal</keyword>
<keyword evidence="5" id="KW-0812">Transmembrane</keyword>
<proteinExistence type="inferred from homology"/>
<organism evidence="14 15">
    <name type="scientific">Cherax quadricarinatus</name>
    <name type="common">Australian red claw crayfish</name>
    <dbReference type="NCBI Taxonomy" id="27406"/>
    <lineage>
        <taxon>Eukaryota</taxon>
        <taxon>Metazoa</taxon>
        <taxon>Ecdysozoa</taxon>
        <taxon>Arthropoda</taxon>
        <taxon>Crustacea</taxon>
        <taxon>Multicrustacea</taxon>
        <taxon>Malacostraca</taxon>
        <taxon>Eumalacostraca</taxon>
        <taxon>Eucarida</taxon>
        <taxon>Decapoda</taxon>
        <taxon>Pleocyemata</taxon>
        <taxon>Astacidea</taxon>
        <taxon>Parastacoidea</taxon>
        <taxon>Parastacidae</taxon>
        <taxon>Cherax</taxon>
    </lineage>
</organism>
<evidence type="ECO:0000256" key="5">
    <source>
        <dbReference type="ARBA" id="ARBA00022692"/>
    </source>
</evidence>
<comment type="similarity">
    <text evidence="2 11">Belongs to the glycosyltransferase 31 family.</text>
</comment>
<keyword evidence="15" id="KW-1185">Reference proteome</keyword>
<evidence type="ECO:0000256" key="10">
    <source>
        <dbReference type="ARBA" id="ARBA00023180"/>
    </source>
</evidence>
<reference evidence="14 15" key="1">
    <citation type="journal article" date="2024" name="BMC Genomics">
        <title>Genome assembly of redclaw crayfish (Cherax quadricarinatus) provides insights into its immune adaptation and hypoxia tolerance.</title>
        <authorList>
            <person name="Liu Z."/>
            <person name="Zheng J."/>
            <person name="Li H."/>
            <person name="Fang K."/>
            <person name="Wang S."/>
            <person name="He J."/>
            <person name="Zhou D."/>
            <person name="Weng S."/>
            <person name="Chi M."/>
            <person name="Gu Z."/>
            <person name="He J."/>
            <person name="Li F."/>
            <person name="Wang M."/>
        </authorList>
    </citation>
    <scope>NUCLEOTIDE SEQUENCE [LARGE SCALE GENOMIC DNA]</scope>
    <source>
        <strain evidence="14">ZL_2023a</strain>
    </source>
</reference>
<dbReference type="GO" id="GO:0016758">
    <property type="term" value="F:hexosyltransferase activity"/>
    <property type="evidence" value="ECO:0007669"/>
    <property type="project" value="InterPro"/>
</dbReference>
<evidence type="ECO:0000256" key="1">
    <source>
        <dbReference type="ARBA" id="ARBA00004323"/>
    </source>
</evidence>
<keyword evidence="8 11" id="KW-0333">Golgi apparatus</keyword>
<comment type="caution">
    <text evidence="14">The sequence shown here is derived from an EMBL/GenBank/DDBJ whole genome shotgun (WGS) entry which is preliminary data.</text>
</comment>
<dbReference type="PANTHER" id="PTHR11214:SF314">
    <property type="entry name" value="HEXOSYLTRANSFERASE"/>
    <property type="match status" value="1"/>
</dbReference>
<dbReference type="Proteomes" id="UP001445076">
    <property type="component" value="Unassembled WGS sequence"/>
</dbReference>
<dbReference type="GO" id="GO:0000139">
    <property type="term" value="C:Golgi membrane"/>
    <property type="evidence" value="ECO:0007669"/>
    <property type="project" value="UniProtKB-SubCell"/>
</dbReference>
<keyword evidence="10" id="KW-0325">Glycoprotein</keyword>
<sequence length="347" mass="39048">MPRKPRLPAAAVYLLLLSLGLLLYVSVRGSQEELGVAGPSRQQQQQAGVEKQHQAGAADAVRTRNIKWKKRGRTKEQLTNPHDFHLMINNVNTCNSDTTVWLLVLVSSGVANFHRRRAIRDTWGGATPLASSHAKLVFLLGNPHNTDLQTQVVEESRTYGDIIQEDFTDSYMNLTLKSVMGLKWASRYCQRASFVMKTDDDIFINMPKLITYLQEARRSRWITGCIKQKKSFRPVNVPAGLPLPPVHPLFVAGAGYVMSGDIVRELYTASLNTRIIPVEDVYVTAHLARVIGVHPPVHDTRFTCGEMVNDDCDLVQVFTGHKITPERMYHIWEKLNPNGITSPCFDF</sequence>
<comment type="subcellular location">
    <subcellularLocation>
        <location evidence="1 11">Golgi apparatus membrane</location>
        <topology evidence="1 11">Single-pass type II membrane protein</topology>
    </subcellularLocation>
</comment>
<name>A0AAW0WRK0_CHEQU</name>
<evidence type="ECO:0000256" key="8">
    <source>
        <dbReference type="ARBA" id="ARBA00023034"/>
    </source>
</evidence>
<keyword evidence="3 11" id="KW-0328">Glycosyltransferase</keyword>
<evidence type="ECO:0000256" key="6">
    <source>
        <dbReference type="ARBA" id="ARBA00022968"/>
    </source>
</evidence>
<feature type="signal peptide" evidence="13">
    <location>
        <begin position="1"/>
        <end position="29"/>
    </location>
</feature>
<keyword evidence="4" id="KW-0808">Transferase</keyword>